<feature type="transmembrane region" description="Helical" evidence="2">
    <location>
        <begin position="793"/>
        <end position="815"/>
    </location>
</feature>
<feature type="transmembrane region" description="Helical" evidence="2">
    <location>
        <begin position="747"/>
        <end position="772"/>
    </location>
</feature>
<evidence type="ECO:0000256" key="1">
    <source>
        <dbReference type="SAM" id="MobiDB-lite"/>
    </source>
</evidence>
<protein>
    <submittedName>
        <fullName evidence="3">Uncharacterized protein</fullName>
    </submittedName>
</protein>
<feature type="transmembrane region" description="Helical" evidence="2">
    <location>
        <begin position="690"/>
        <end position="718"/>
    </location>
</feature>
<feature type="transmembrane region" description="Helical" evidence="2">
    <location>
        <begin position="827"/>
        <end position="846"/>
    </location>
</feature>
<dbReference type="GO" id="GO:0000166">
    <property type="term" value="F:nucleotide binding"/>
    <property type="evidence" value="ECO:0007669"/>
    <property type="project" value="InterPro"/>
</dbReference>
<dbReference type="EMBL" id="JABSTU010000002">
    <property type="protein sequence ID" value="KAH8038066.1"/>
    <property type="molecule type" value="Genomic_DNA"/>
</dbReference>
<reference evidence="3" key="2">
    <citation type="submission" date="2021-09" db="EMBL/GenBank/DDBJ databases">
        <authorList>
            <person name="Jia N."/>
            <person name="Wang J."/>
            <person name="Shi W."/>
            <person name="Du L."/>
            <person name="Sun Y."/>
            <person name="Zhan W."/>
            <person name="Jiang J."/>
            <person name="Wang Q."/>
            <person name="Zhang B."/>
            <person name="Ji P."/>
            <person name="Sakyi L.B."/>
            <person name="Cui X."/>
            <person name="Yuan T."/>
            <person name="Jiang B."/>
            <person name="Yang W."/>
            <person name="Lam T.T.-Y."/>
            <person name="Chang Q."/>
            <person name="Ding S."/>
            <person name="Wang X."/>
            <person name="Zhu J."/>
            <person name="Ruan X."/>
            <person name="Zhao L."/>
            <person name="Wei J."/>
            <person name="Que T."/>
            <person name="Du C."/>
            <person name="Cheng J."/>
            <person name="Dai P."/>
            <person name="Han X."/>
            <person name="Huang E."/>
            <person name="Gao Y."/>
            <person name="Liu J."/>
            <person name="Shao H."/>
            <person name="Ye R."/>
            <person name="Li L."/>
            <person name="Wei W."/>
            <person name="Wang X."/>
            <person name="Wang C."/>
            <person name="Huo Q."/>
            <person name="Li W."/>
            <person name="Guo W."/>
            <person name="Chen H."/>
            <person name="Chen S."/>
            <person name="Zhou L."/>
            <person name="Zhou L."/>
            <person name="Ni X."/>
            <person name="Tian J."/>
            <person name="Zhou Y."/>
            <person name="Sheng Y."/>
            <person name="Liu T."/>
            <person name="Pan Y."/>
            <person name="Xia L."/>
            <person name="Li J."/>
            <person name="Zhao F."/>
            <person name="Cao W."/>
        </authorList>
    </citation>
    <scope>NUCLEOTIDE SEQUENCE</scope>
    <source>
        <strain evidence="3">Rmic-2018</strain>
        <tissue evidence="3">Larvae</tissue>
    </source>
</reference>
<evidence type="ECO:0000313" key="4">
    <source>
        <dbReference type="Proteomes" id="UP000821866"/>
    </source>
</evidence>
<organism evidence="3 4">
    <name type="scientific">Rhipicephalus microplus</name>
    <name type="common">Cattle tick</name>
    <name type="synonym">Boophilus microplus</name>
    <dbReference type="NCBI Taxonomy" id="6941"/>
    <lineage>
        <taxon>Eukaryota</taxon>
        <taxon>Metazoa</taxon>
        <taxon>Ecdysozoa</taxon>
        <taxon>Arthropoda</taxon>
        <taxon>Chelicerata</taxon>
        <taxon>Arachnida</taxon>
        <taxon>Acari</taxon>
        <taxon>Parasitiformes</taxon>
        <taxon>Ixodida</taxon>
        <taxon>Ixodoidea</taxon>
        <taxon>Ixodidae</taxon>
        <taxon>Rhipicephalinae</taxon>
        <taxon>Rhipicephalus</taxon>
        <taxon>Boophilus</taxon>
    </lineage>
</organism>
<keyword evidence="2" id="KW-1133">Transmembrane helix</keyword>
<sequence>MGLSILLNTCNPATQEKYARFCDHIACESLHNESAVPVVNKRCLCDLAVQMGFTDRAVEAYQHLQHVALFRHVQPEVVQKGRLARSLNFPRLKMPFPSMCCAVVKEVGEPSQQALSSYIVGTAFLSSRIRLLRGVALSGTLQMFTQGTADLVLDMCSEYWDGRDLCPLSDSDRKRILDFYQRSSLTSYCLAFAYAPLLPSLLLNPALEGSYLQLPPDSSHLFRSSGKKVGGAALTLGVASDDKTQSHHLSTDSVSHEEETMAMDPAGREQALDATVERLRNQVFIGMVTMQYQACPDFVKLVEQLEDACIRFVHFSKENELRSRGFSEKMGLESGWNCHVSLLSDRHRTDSNASTCYQSQLSAKSATSAPSSNLGGVTVDPHGVVIVDSKSTNAPPRSISAPNLVHSELIGSRYGDSPQSRTSVIRTGNNAEGTVSGDESDPLWTHGDSACPSPSSATESSTDRGAPVAFDISNRAKLPRGIENIRPHIEHVDNVPLLVSLFTDCTPEATLEMVRIMQEYGEVVGCIGSAASLYNLPVFLQADCSIALEPLAPQLCARQLAPSPLPSARVSMTPRALAHTLGSLPCVLSSPREKSLSLYHLIWEARHFSQAVRSAMQFLLCCCLSLALVQTLAALVALPPALSPAQLLWLLGALLPALALALVFGSSAHDNPRVMTTATGKSHPRVNRQVVLFFIGCYCAKFCPSVLVTLACFTLALIHSCHTSGSTPCWPFFSHEGSTEETADTPAVSWVSGLALCQNVAAFFLVLYFVVISMSFVHRSKPAWKRNPATNRCWLATSLSVLLLQLAFCACNIWARATEPLDVVLPLVPQYVWLTGFLWTLLLLPLNEGESPTAKEGKARLWDQAWHELSILKCPLSKALDAPQHKVDCDHPGSPAARRAVTVLPSKMAVHPTKAVPCLRSSS</sequence>
<keyword evidence="2" id="KW-0812">Transmembrane</keyword>
<dbReference type="Proteomes" id="UP000821866">
    <property type="component" value="Chromosome 10"/>
</dbReference>
<evidence type="ECO:0000256" key="2">
    <source>
        <dbReference type="SAM" id="Phobius"/>
    </source>
</evidence>
<keyword evidence="2" id="KW-0472">Membrane</keyword>
<dbReference type="SUPFAM" id="SSF81660">
    <property type="entry name" value="Metal cation-transporting ATPase, ATP-binding domain N"/>
    <property type="match status" value="1"/>
</dbReference>
<dbReference type="InterPro" id="IPR039720">
    <property type="entry name" value="TMEM94"/>
</dbReference>
<reference evidence="3" key="1">
    <citation type="journal article" date="2020" name="Cell">
        <title>Large-Scale Comparative Analyses of Tick Genomes Elucidate Their Genetic Diversity and Vector Capacities.</title>
        <authorList>
            <consortium name="Tick Genome and Microbiome Consortium (TIGMIC)"/>
            <person name="Jia N."/>
            <person name="Wang J."/>
            <person name="Shi W."/>
            <person name="Du L."/>
            <person name="Sun Y."/>
            <person name="Zhan W."/>
            <person name="Jiang J.F."/>
            <person name="Wang Q."/>
            <person name="Zhang B."/>
            <person name="Ji P."/>
            <person name="Bell-Sakyi L."/>
            <person name="Cui X.M."/>
            <person name="Yuan T.T."/>
            <person name="Jiang B.G."/>
            <person name="Yang W.F."/>
            <person name="Lam T.T."/>
            <person name="Chang Q.C."/>
            <person name="Ding S.J."/>
            <person name="Wang X.J."/>
            <person name="Zhu J.G."/>
            <person name="Ruan X.D."/>
            <person name="Zhao L."/>
            <person name="Wei J.T."/>
            <person name="Ye R.Z."/>
            <person name="Que T.C."/>
            <person name="Du C.H."/>
            <person name="Zhou Y.H."/>
            <person name="Cheng J.X."/>
            <person name="Dai P.F."/>
            <person name="Guo W.B."/>
            <person name="Han X.H."/>
            <person name="Huang E.J."/>
            <person name="Li L.F."/>
            <person name="Wei W."/>
            <person name="Gao Y.C."/>
            <person name="Liu J.Z."/>
            <person name="Shao H.Z."/>
            <person name="Wang X."/>
            <person name="Wang C.C."/>
            <person name="Yang T.C."/>
            <person name="Huo Q.B."/>
            <person name="Li W."/>
            <person name="Chen H.Y."/>
            <person name="Chen S.E."/>
            <person name="Zhou L.G."/>
            <person name="Ni X.B."/>
            <person name="Tian J.H."/>
            <person name="Sheng Y."/>
            <person name="Liu T."/>
            <person name="Pan Y.S."/>
            <person name="Xia L.Y."/>
            <person name="Li J."/>
            <person name="Zhao F."/>
            <person name="Cao W.C."/>
        </authorList>
    </citation>
    <scope>NUCLEOTIDE SEQUENCE</scope>
    <source>
        <strain evidence="3">Rmic-2018</strain>
    </source>
</reference>
<evidence type="ECO:0000313" key="3">
    <source>
        <dbReference type="EMBL" id="KAH8038066.1"/>
    </source>
</evidence>
<dbReference type="PANTHER" id="PTHR13219">
    <property type="entry name" value="TRANSMEMBRANE PROTEIN 94"/>
    <property type="match status" value="1"/>
</dbReference>
<dbReference type="Gene3D" id="1.20.1110.10">
    <property type="entry name" value="Calcium-transporting ATPase, transmembrane domain"/>
    <property type="match status" value="1"/>
</dbReference>
<dbReference type="InterPro" id="IPR023298">
    <property type="entry name" value="ATPase_P-typ_TM_dom_sf"/>
</dbReference>
<gene>
    <name evidence="3" type="ORF">HPB51_021623</name>
</gene>
<dbReference type="AlphaFoldDB" id="A0A9J6EUT8"/>
<dbReference type="SUPFAM" id="SSF81665">
    <property type="entry name" value="Calcium ATPase, transmembrane domain M"/>
    <property type="match status" value="1"/>
</dbReference>
<dbReference type="InterPro" id="IPR023299">
    <property type="entry name" value="ATPase_P-typ_cyto_dom_N"/>
</dbReference>
<dbReference type="PANTHER" id="PTHR13219:SF6">
    <property type="entry name" value="TRANSMEMBRANE PROTEIN 94"/>
    <property type="match status" value="1"/>
</dbReference>
<dbReference type="VEuPathDB" id="VectorBase:LOC119179449"/>
<accession>A0A9J6EUT8</accession>
<feature type="region of interest" description="Disordered" evidence="1">
    <location>
        <begin position="410"/>
        <end position="465"/>
    </location>
</feature>
<dbReference type="Gene3D" id="3.40.1110.10">
    <property type="entry name" value="Calcium-transporting ATPase, cytoplasmic domain N"/>
    <property type="match status" value="1"/>
</dbReference>
<comment type="caution">
    <text evidence="3">The sequence shown here is derived from an EMBL/GenBank/DDBJ whole genome shotgun (WGS) entry which is preliminary data.</text>
</comment>
<keyword evidence="4" id="KW-1185">Reference proteome</keyword>
<feature type="compositionally biased region" description="Polar residues" evidence="1">
    <location>
        <begin position="417"/>
        <end position="433"/>
    </location>
</feature>
<proteinExistence type="predicted"/>
<name>A0A9J6EUT8_RHIMP</name>
<feature type="transmembrane region" description="Helical" evidence="2">
    <location>
        <begin position="647"/>
        <end position="669"/>
    </location>
</feature>